<organism evidence="2 3">
    <name type="scientific">Candidatus Saganbacteria bacterium</name>
    <dbReference type="NCBI Taxonomy" id="2575572"/>
    <lineage>
        <taxon>Bacteria</taxon>
        <taxon>Bacillati</taxon>
        <taxon>Saganbacteria</taxon>
    </lineage>
</organism>
<accession>A0A833NWJ4</accession>
<comment type="caution">
    <text evidence="2">The sequence shown here is derived from an EMBL/GenBank/DDBJ whole genome shotgun (WGS) entry which is preliminary data.</text>
</comment>
<dbReference type="Proteomes" id="UP000488506">
    <property type="component" value="Unassembled WGS sequence"/>
</dbReference>
<feature type="transmembrane region" description="Helical" evidence="1">
    <location>
        <begin position="7"/>
        <end position="25"/>
    </location>
</feature>
<protein>
    <submittedName>
        <fullName evidence="2">Uncharacterized protein</fullName>
    </submittedName>
</protein>
<keyword evidence="1" id="KW-1133">Transmembrane helix</keyword>
<feature type="transmembrane region" description="Helical" evidence="1">
    <location>
        <begin position="56"/>
        <end position="76"/>
    </location>
</feature>
<sequence length="107" mass="11516">MSKIKTGLFGGVVVGILNLIPLSFIKVPWDAYAVAFLTSVIAGFLIATSNLKLNSVLKGILILFIIASPMMVVLAVNNFKNALHMVFSNFISGALLGFVIDKFEKKA</sequence>
<feature type="transmembrane region" description="Helical" evidence="1">
    <location>
        <begin position="82"/>
        <end position="100"/>
    </location>
</feature>
<name>A0A833NWJ4_UNCSA</name>
<proteinExistence type="predicted"/>
<keyword evidence="1" id="KW-0472">Membrane</keyword>
<keyword evidence="1" id="KW-0812">Transmembrane</keyword>
<evidence type="ECO:0000256" key="1">
    <source>
        <dbReference type="SAM" id="Phobius"/>
    </source>
</evidence>
<evidence type="ECO:0000313" key="2">
    <source>
        <dbReference type="EMBL" id="KAF0133291.1"/>
    </source>
</evidence>
<dbReference type="EMBL" id="WPAF01000030">
    <property type="protein sequence ID" value="KAF0133291.1"/>
    <property type="molecule type" value="Genomic_DNA"/>
</dbReference>
<reference evidence="2 3" key="1">
    <citation type="submission" date="2019-12" db="EMBL/GenBank/DDBJ databases">
        <authorList>
            <person name="Wolfe R."/>
            <person name="Danczak R."/>
            <person name="Wilkins M."/>
        </authorList>
    </citation>
    <scope>NUCLEOTIDE SEQUENCE [LARGE SCALE GENOMIC DNA]</scope>
    <source>
        <strain evidence="2">X2_MaxBin.013</strain>
    </source>
</reference>
<evidence type="ECO:0000313" key="3">
    <source>
        <dbReference type="Proteomes" id="UP000488506"/>
    </source>
</evidence>
<feature type="transmembrane region" description="Helical" evidence="1">
    <location>
        <begin position="31"/>
        <end position="49"/>
    </location>
</feature>
<dbReference type="AlphaFoldDB" id="A0A833NWJ4"/>
<gene>
    <name evidence="2" type="ORF">FD145_1371</name>
</gene>